<proteinExistence type="predicted"/>
<gene>
    <name evidence="2" type="ORF">GW779_05945</name>
</gene>
<keyword evidence="1" id="KW-0472">Membrane</keyword>
<reference evidence="2" key="1">
    <citation type="submission" date="2019-11" db="EMBL/GenBank/DDBJ databases">
        <title>Lipid analysis of CO2-rich subsurface aquifers suggests an autotrophy-based deep biosphere with lysolipids enriched in CPR bacteria.</title>
        <authorList>
            <person name="Probst A.J."/>
            <person name="Elling F.J."/>
            <person name="Castelle C.J."/>
            <person name="Zhu Q."/>
            <person name="Elvert M."/>
            <person name="Birarda G."/>
            <person name="Holman H.-Y."/>
            <person name="Lane K.R."/>
            <person name="Ladd B."/>
            <person name="Ryan M.C."/>
            <person name="Woyke T."/>
            <person name="Hinrichs K.-U."/>
            <person name="Banfield J.F."/>
        </authorList>
    </citation>
    <scope>NUCLEOTIDE SEQUENCE</scope>
    <source>
        <strain evidence="2">CG_2015-04_33_537</strain>
    </source>
</reference>
<accession>A0A8J8CJE3</accession>
<evidence type="ECO:0000313" key="3">
    <source>
        <dbReference type="Proteomes" id="UP000738826"/>
    </source>
</evidence>
<feature type="non-terminal residue" evidence="2">
    <location>
        <position position="326"/>
    </location>
</feature>
<dbReference type="Pfam" id="PF03891">
    <property type="entry name" value="DUF333"/>
    <property type="match status" value="1"/>
</dbReference>
<sequence>MTLLRLDISNRFETDKNLKNLCIFAFTLMFAALILNSSFAMKNPSAVYCEGLNYTYVIEDTKEGQHGICILNNKTRIDAWEFFKGKVVKEYSYCRQKGYEIKTIKDREKCGKFLTDECAVCILENGTEVEVTDLMNLSFRETVCGDGTCGMPENYETCPEDCPSGSYDNFCDGIKDGKCDPDCKEKYGESAIKMDPDCAEILNETICGNQRCDFPKENYETCPEDCPSGSYDNFCDGIKDEKCDPDCKEKYGESAIKMDPDCAEILNETICGNRRCDFPKENYETCPEDCPSGGYDNFCDGIKDGKCDPDCKEKYGESAIKMDPDC</sequence>
<keyword evidence="1" id="KW-0812">Transmembrane</keyword>
<evidence type="ECO:0000256" key="1">
    <source>
        <dbReference type="SAM" id="Phobius"/>
    </source>
</evidence>
<evidence type="ECO:0000313" key="2">
    <source>
        <dbReference type="EMBL" id="NCS91925.1"/>
    </source>
</evidence>
<protein>
    <submittedName>
        <fullName evidence="2">DUF333 domain-containing protein</fullName>
    </submittedName>
</protein>
<dbReference type="InterPro" id="IPR005590">
    <property type="entry name" value="DUF333"/>
</dbReference>
<dbReference type="EMBL" id="JAACQH010000131">
    <property type="protein sequence ID" value="NCS91925.1"/>
    <property type="molecule type" value="Genomic_DNA"/>
</dbReference>
<dbReference type="Proteomes" id="UP000738826">
    <property type="component" value="Unassembled WGS sequence"/>
</dbReference>
<feature type="transmembrane region" description="Helical" evidence="1">
    <location>
        <begin position="21"/>
        <end position="41"/>
    </location>
</feature>
<comment type="caution">
    <text evidence="2">The sequence shown here is derived from an EMBL/GenBank/DDBJ whole genome shotgun (WGS) entry which is preliminary data.</text>
</comment>
<organism evidence="2 3">
    <name type="scientific">Candidatus Altarchaeum hamiconexum</name>
    <dbReference type="NCBI Taxonomy" id="1803513"/>
    <lineage>
        <taxon>Archaea</taxon>
        <taxon>Candidatus Altarchaeota</taxon>
        <taxon>Candidatus Altiarchaeia</taxon>
        <taxon>Candidatus Altarchaeales</taxon>
        <taxon>Candidatus Altarchaeaceae</taxon>
        <taxon>Candidatus Altarchaeum</taxon>
    </lineage>
</organism>
<dbReference type="AlphaFoldDB" id="A0A8J8CJE3"/>
<name>A0A8J8CJE3_9ARCH</name>
<keyword evidence="1" id="KW-1133">Transmembrane helix</keyword>